<dbReference type="SMART" id="SM00195">
    <property type="entry name" value="DSPc"/>
    <property type="match status" value="1"/>
</dbReference>
<comment type="similarity">
    <text evidence="1">Belongs to the protein-tyrosine phosphatase family. Non-receptor class dual specificity subfamily.</text>
</comment>
<dbReference type="InterPro" id="IPR000387">
    <property type="entry name" value="Tyr_Pase_dom"/>
</dbReference>
<feature type="compositionally biased region" description="Low complexity" evidence="5">
    <location>
        <begin position="1191"/>
        <end position="1214"/>
    </location>
</feature>
<comment type="caution">
    <text evidence="9">The sequence shown here is derived from an EMBL/GenBank/DDBJ whole genome shotgun (WGS) entry which is preliminary data.</text>
</comment>
<feature type="region of interest" description="Disordered" evidence="5">
    <location>
        <begin position="809"/>
        <end position="828"/>
    </location>
</feature>
<dbReference type="InterPro" id="IPR016130">
    <property type="entry name" value="Tyr_Pase_AS"/>
</dbReference>
<evidence type="ECO:0000259" key="6">
    <source>
        <dbReference type="PROSITE" id="PS50054"/>
    </source>
</evidence>
<proteinExistence type="inferred from homology"/>
<dbReference type="InterPro" id="IPR000340">
    <property type="entry name" value="Dual-sp_phosphatase_cat-dom"/>
</dbReference>
<feature type="compositionally biased region" description="Basic residues" evidence="5">
    <location>
        <begin position="865"/>
        <end position="882"/>
    </location>
</feature>
<feature type="region of interest" description="Disordered" evidence="5">
    <location>
        <begin position="1365"/>
        <end position="1386"/>
    </location>
</feature>
<feature type="domain" description="Tyrosine specific protein phosphatases" evidence="7">
    <location>
        <begin position="225"/>
        <end position="285"/>
    </location>
</feature>
<feature type="compositionally biased region" description="Low complexity" evidence="5">
    <location>
        <begin position="774"/>
        <end position="783"/>
    </location>
</feature>
<dbReference type="Proteomes" id="UP001286313">
    <property type="component" value="Unassembled WGS sequence"/>
</dbReference>
<dbReference type="PROSITE" id="PS50206">
    <property type="entry name" value="RHODANESE_3"/>
    <property type="match status" value="1"/>
</dbReference>
<feature type="region of interest" description="Disordered" evidence="5">
    <location>
        <begin position="1236"/>
        <end position="1299"/>
    </location>
</feature>
<dbReference type="PANTHER" id="PTHR10159">
    <property type="entry name" value="DUAL SPECIFICITY PROTEIN PHOSPHATASE"/>
    <property type="match status" value="1"/>
</dbReference>
<feature type="region of interest" description="Disordered" evidence="5">
    <location>
        <begin position="1067"/>
        <end position="1147"/>
    </location>
</feature>
<feature type="region of interest" description="Disordered" evidence="5">
    <location>
        <begin position="759"/>
        <end position="801"/>
    </location>
</feature>
<feature type="compositionally biased region" description="Basic and acidic residues" evidence="5">
    <location>
        <begin position="1124"/>
        <end position="1134"/>
    </location>
</feature>
<evidence type="ECO:0000256" key="1">
    <source>
        <dbReference type="ARBA" id="ARBA00008601"/>
    </source>
</evidence>
<dbReference type="PROSITE" id="PS50054">
    <property type="entry name" value="TYR_PHOSPHATASE_DUAL"/>
    <property type="match status" value="1"/>
</dbReference>
<feature type="compositionally biased region" description="Pro residues" evidence="5">
    <location>
        <begin position="784"/>
        <end position="793"/>
    </location>
</feature>
<keyword evidence="4" id="KW-0904">Protein phosphatase</keyword>
<evidence type="ECO:0000256" key="2">
    <source>
        <dbReference type="ARBA" id="ARBA00013064"/>
    </source>
</evidence>
<dbReference type="GO" id="GO:0008330">
    <property type="term" value="F:protein tyrosine/threonine phosphatase activity"/>
    <property type="evidence" value="ECO:0007669"/>
    <property type="project" value="TreeGrafter"/>
</dbReference>
<feature type="compositionally biased region" description="Polar residues" evidence="5">
    <location>
        <begin position="382"/>
        <end position="391"/>
    </location>
</feature>
<keyword evidence="3" id="KW-0378">Hydrolase</keyword>
<sequence>MGALVRCEAWVNQHESNPTPWWRRTESINRLGRRGLQQDSISVHDYLGQACQLPDLTSELDIIVYDQNAPSLSAIPQDSFLHVLLNKLGRAFPRVYLLAGGFLEFQARFPELCEDSSQKCTPLTTQSQPCMPVANVGPTRILPFLYLGSQQDANNRQLLQFQIPSTFLYLSTHSIQDANNRQLLQDYNILYELNVSVSCPKPDFVQDSHFMRIPVNDNFSEKLLPYFSEAFNFIDKVRESGGCVLVHCLAGISRSATVAIAYVMKHLSLPFDEAYMYVKTRRPTISPNINFVGQLAELDRQLKRESGPRDPASAPIIFRSNESSISRKSASFASSFLEHHACAEVQSGMSKSLSLNLKSTLEAVPASPSSTPHTPPGMSPATPRTPQDMSPSTALARLSFASALEELRDDGLPITSKCPSPATPVTPKTAIIREMGNTPSFTFRNHPCDSPKPSSPSSSPNLSSVYKSKEVSSRTKSDYRSEAKIGSFRESFTTSDSSKSTSNSFYTTATFSVGKENVEDRTRLRGEERGNPGRRTVEERGEDSGRIWVEDRRKSLAEIGRGREKEMDEKMRRLSVPVQSSFTRRPLDKERQVSVCVIDVKRENSPVRFVRSEPLIVRETPVMATPCNVKPEVRSVLEVELENGKQKEEHISIPEETRRSVEERRFSREIASIRCVEEKQEGTEKSNLVIEKDEKKSEEEKSHRPREVIVPIQIARENRPRVLELNICTPPKELHPVPATAPVISSATAPITAAAQVPATAPVTSSESIIGTWSPESPQEAAIAPPPATPSPSSPGVQQSDSGIIVEETRHSDLPPSPQRLPRCYSSSETHLNTRRLLEHRNPDFTTRKCSSYDEVGRAWPHALAPHHHHHHHQQHSPHHNHPSSVGRDGTNTTTSNTTWLCPWELARSDSVSTSGFGSEISDTDFPHDDAHSTSTQDDALGPYDAVFADVYPGESQQRQHQPTTPKTPRPASLPGVTGAYFSQFEANTDPGLDMGIDVGSSGGVELRQGGRGRRGVEKKDSGYYSFITEHPPVSPRTMGEGVRHTTNVQWPKERPRDLRLQVTPSVVSHSPSSPSLEPLKTHNAPILPCSTTTTLLGETKTSPEKRMTPEKRKSRGSSTEENEEKRRSCEVEPHQWTPPRQTITIGAGTRMAQELLRDVEQLLDSEMGELRRRTAAISSSLRLLGRSDTSSDGSSSLSSPRSTSSISGNSSGSSGVGGCSKCPNVPSTHIIVTTLEENNRSSMKGGKKTGAQTPHRCPEPSQGGSRARSEPPFPGEEGLYRARSCPGLPRPSTNSEDNETVCALMPDLQLVRLRGTRQQPSRDKFLNRYSCGALDSHQPAPASAFESCPDFGNLRHCVREGDSIHSSSSSLSSTHSSFTRLLQVS</sequence>
<evidence type="ECO:0000259" key="8">
    <source>
        <dbReference type="PROSITE" id="PS50206"/>
    </source>
</evidence>
<feature type="compositionally biased region" description="Low complexity" evidence="5">
    <location>
        <begin position="363"/>
        <end position="372"/>
    </location>
</feature>
<feature type="compositionally biased region" description="Basic and acidic residues" evidence="5">
    <location>
        <begin position="467"/>
        <end position="482"/>
    </location>
</feature>
<dbReference type="PANTHER" id="PTHR10159:SF533">
    <property type="entry name" value="TYROSINE-PROTEIN PHOSPHATASE VHP-1"/>
    <property type="match status" value="1"/>
</dbReference>
<dbReference type="SUPFAM" id="SSF52799">
    <property type="entry name" value="(Phosphotyrosine protein) phosphatases II"/>
    <property type="match status" value="1"/>
</dbReference>
<evidence type="ECO:0000256" key="5">
    <source>
        <dbReference type="SAM" id="MobiDB-lite"/>
    </source>
</evidence>
<protein>
    <recommendedName>
        <fullName evidence="2">protein-tyrosine-phosphatase</fullName>
        <ecNumber evidence="2">3.1.3.48</ecNumber>
    </recommendedName>
</protein>
<evidence type="ECO:0000259" key="7">
    <source>
        <dbReference type="PROSITE" id="PS50056"/>
    </source>
</evidence>
<feature type="region of interest" description="Disordered" evidence="5">
    <location>
        <begin position="1185"/>
        <end position="1224"/>
    </location>
</feature>
<dbReference type="CDD" id="cd14568">
    <property type="entry name" value="DSP_MKP_classIII"/>
    <property type="match status" value="1"/>
</dbReference>
<dbReference type="GO" id="GO:0017017">
    <property type="term" value="F:MAP kinase tyrosine/serine/threonine phosphatase activity"/>
    <property type="evidence" value="ECO:0007669"/>
    <property type="project" value="TreeGrafter"/>
</dbReference>
<dbReference type="InterPro" id="IPR020422">
    <property type="entry name" value="TYR_PHOSPHATASE_DUAL_dom"/>
</dbReference>
<feature type="compositionally biased region" description="Basic and acidic residues" evidence="5">
    <location>
        <begin position="1102"/>
        <end position="1112"/>
    </location>
</feature>
<dbReference type="Gene3D" id="3.90.190.10">
    <property type="entry name" value="Protein tyrosine phosphatase superfamily"/>
    <property type="match status" value="1"/>
</dbReference>
<feature type="compositionally biased region" description="Polar residues" evidence="5">
    <location>
        <begin position="955"/>
        <end position="967"/>
    </location>
</feature>
<feature type="region of interest" description="Disordered" evidence="5">
    <location>
        <begin position="682"/>
        <end position="704"/>
    </location>
</feature>
<dbReference type="GO" id="GO:0005737">
    <property type="term" value="C:cytoplasm"/>
    <property type="evidence" value="ECO:0007669"/>
    <property type="project" value="TreeGrafter"/>
</dbReference>
<feature type="domain" description="Rhodanese" evidence="8">
    <location>
        <begin position="92"/>
        <end position="114"/>
    </location>
</feature>
<feature type="domain" description="Tyrosine-protein phosphatase" evidence="6">
    <location>
        <begin position="137"/>
        <end position="304"/>
    </location>
</feature>
<gene>
    <name evidence="9" type="ORF">Pcinc_024656</name>
</gene>
<evidence type="ECO:0000256" key="3">
    <source>
        <dbReference type="ARBA" id="ARBA00022801"/>
    </source>
</evidence>
<feature type="region of interest" description="Disordered" evidence="5">
    <location>
        <begin position="954"/>
        <end position="975"/>
    </location>
</feature>
<feature type="region of interest" description="Disordered" evidence="5">
    <location>
        <begin position="438"/>
        <end position="482"/>
    </location>
</feature>
<keyword evidence="10" id="KW-1185">Reference proteome</keyword>
<feature type="compositionally biased region" description="Low complexity" evidence="5">
    <location>
        <begin position="1067"/>
        <end position="1076"/>
    </location>
</feature>
<dbReference type="EMBL" id="JAWQEG010002721">
    <property type="protein sequence ID" value="KAK3870074.1"/>
    <property type="molecule type" value="Genomic_DNA"/>
</dbReference>
<accession>A0AAE1F9H1</accession>
<dbReference type="GO" id="GO:0043409">
    <property type="term" value="P:negative regulation of MAPK cascade"/>
    <property type="evidence" value="ECO:0007669"/>
    <property type="project" value="TreeGrafter"/>
</dbReference>
<reference evidence="9" key="1">
    <citation type="submission" date="2023-10" db="EMBL/GenBank/DDBJ databases">
        <title>Genome assemblies of two species of porcelain crab, Petrolisthes cinctipes and Petrolisthes manimaculis (Anomura: Porcellanidae).</title>
        <authorList>
            <person name="Angst P."/>
        </authorList>
    </citation>
    <scope>NUCLEOTIDE SEQUENCE</scope>
    <source>
        <strain evidence="9">PB745_01</strain>
        <tissue evidence="9">Gill</tissue>
    </source>
</reference>
<feature type="region of interest" description="Disordered" evidence="5">
    <location>
        <begin position="363"/>
        <end position="391"/>
    </location>
</feature>
<name>A0AAE1F9H1_PETCI</name>
<dbReference type="EC" id="3.1.3.48" evidence="2"/>
<dbReference type="Pfam" id="PF00782">
    <property type="entry name" value="DSPc"/>
    <property type="match status" value="1"/>
</dbReference>
<dbReference type="PROSITE" id="PS00383">
    <property type="entry name" value="TYR_PHOSPHATASE_1"/>
    <property type="match status" value="1"/>
</dbReference>
<dbReference type="PROSITE" id="PS50056">
    <property type="entry name" value="TYR_PHOSPHATASE_2"/>
    <property type="match status" value="1"/>
</dbReference>
<feature type="compositionally biased region" description="Low complexity" evidence="5">
    <location>
        <begin position="1092"/>
        <end position="1101"/>
    </location>
</feature>
<dbReference type="InterPro" id="IPR036873">
    <property type="entry name" value="Rhodanese-like_dom_sf"/>
</dbReference>
<dbReference type="Gene3D" id="3.40.250.10">
    <property type="entry name" value="Rhodanese-like domain"/>
    <property type="match status" value="1"/>
</dbReference>
<dbReference type="GO" id="GO:0033550">
    <property type="term" value="F:MAP kinase tyrosine phosphatase activity"/>
    <property type="evidence" value="ECO:0007669"/>
    <property type="project" value="TreeGrafter"/>
</dbReference>
<evidence type="ECO:0000313" key="9">
    <source>
        <dbReference type="EMBL" id="KAK3870074.1"/>
    </source>
</evidence>
<dbReference type="InterPro" id="IPR001763">
    <property type="entry name" value="Rhodanese-like_dom"/>
</dbReference>
<dbReference type="SUPFAM" id="SSF52821">
    <property type="entry name" value="Rhodanese/Cell cycle control phosphatase"/>
    <property type="match status" value="1"/>
</dbReference>
<feature type="region of interest" description="Disordered" evidence="5">
    <location>
        <begin position="865"/>
        <end position="896"/>
    </location>
</feature>
<dbReference type="InterPro" id="IPR029021">
    <property type="entry name" value="Prot-tyrosine_phosphatase-like"/>
</dbReference>
<organism evidence="9 10">
    <name type="scientific">Petrolisthes cinctipes</name>
    <name type="common">Flat porcelain crab</name>
    <dbReference type="NCBI Taxonomy" id="88211"/>
    <lineage>
        <taxon>Eukaryota</taxon>
        <taxon>Metazoa</taxon>
        <taxon>Ecdysozoa</taxon>
        <taxon>Arthropoda</taxon>
        <taxon>Crustacea</taxon>
        <taxon>Multicrustacea</taxon>
        <taxon>Malacostraca</taxon>
        <taxon>Eumalacostraca</taxon>
        <taxon>Eucarida</taxon>
        <taxon>Decapoda</taxon>
        <taxon>Pleocyemata</taxon>
        <taxon>Anomura</taxon>
        <taxon>Galatheoidea</taxon>
        <taxon>Porcellanidae</taxon>
        <taxon>Petrolisthes</taxon>
    </lineage>
</organism>
<evidence type="ECO:0000313" key="10">
    <source>
        <dbReference type="Proteomes" id="UP001286313"/>
    </source>
</evidence>
<feature type="compositionally biased region" description="Low complexity" evidence="5">
    <location>
        <begin position="451"/>
        <end position="466"/>
    </location>
</feature>
<feature type="region of interest" description="Disordered" evidence="5">
    <location>
        <begin position="913"/>
        <end position="942"/>
    </location>
</feature>
<feature type="region of interest" description="Disordered" evidence="5">
    <location>
        <begin position="517"/>
        <end position="546"/>
    </location>
</feature>
<feature type="compositionally biased region" description="Low complexity" evidence="5">
    <location>
        <begin position="1365"/>
        <end position="1378"/>
    </location>
</feature>
<evidence type="ECO:0000256" key="4">
    <source>
        <dbReference type="ARBA" id="ARBA00022912"/>
    </source>
</evidence>